<keyword evidence="4 7" id="KW-0560">Oxidoreductase</keyword>
<proteinExistence type="predicted"/>
<dbReference type="GO" id="GO:0008860">
    <property type="term" value="F:ferredoxin-NAD+ reductase activity"/>
    <property type="evidence" value="ECO:0007669"/>
    <property type="project" value="UniProtKB-EC"/>
</dbReference>
<dbReference type="Gene3D" id="3.50.50.60">
    <property type="entry name" value="FAD/NAD(P)-binding domain"/>
    <property type="match status" value="2"/>
</dbReference>
<evidence type="ECO:0000313" key="8">
    <source>
        <dbReference type="Proteomes" id="UP001160334"/>
    </source>
</evidence>
<dbReference type="Proteomes" id="UP001160334">
    <property type="component" value="Unassembled WGS sequence"/>
</dbReference>
<keyword evidence="3" id="KW-0274">FAD</keyword>
<dbReference type="PRINTS" id="PR00411">
    <property type="entry name" value="PNDRDTASEI"/>
</dbReference>
<comment type="cofactor">
    <cofactor evidence="1">
        <name>FAD</name>
        <dbReference type="ChEBI" id="CHEBI:57692"/>
    </cofactor>
</comment>
<dbReference type="InterPro" id="IPR028202">
    <property type="entry name" value="Reductase_C"/>
</dbReference>
<dbReference type="InterPro" id="IPR036188">
    <property type="entry name" value="FAD/NAD-bd_sf"/>
</dbReference>
<dbReference type="InterPro" id="IPR050446">
    <property type="entry name" value="FAD-oxidoreductase/Apoptosis"/>
</dbReference>
<dbReference type="EC" id="1.18.1.3" evidence="7"/>
<reference evidence="7 8" key="1">
    <citation type="submission" date="2023-04" db="EMBL/GenBank/DDBJ databases">
        <title>Forest soil microbial communities from Buena Vista Peninsula, Colon Province, Panama.</title>
        <authorList>
            <person name="Bouskill N."/>
        </authorList>
    </citation>
    <scope>NUCLEOTIDE SEQUENCE [LARGE SCALE GENOMIC DNA]</scope>
    <source>
        <strain evidence="7 8">CFH S0262</strain>
    </source>
</reference>
<gene>
    <name evidence="7" type="ORF">M2280_001857</name>
</gene>
<keyword evidence="7" id="KW-0223">Dioxygenase</keyword>
<dbReference type="GO" id="GO:0051213">
    <property type="term" value="F:dioxygenase activity"/>
    <property type="evidence" value="ECO:0007669"/>
    <property type="project" value="UniProtKB-KW"/>
</dbReference>
<dbReference type="SUPFAM" id="SSF55424">
    <property type="entry name" value="FAD/NAD-linked reductases, dimerisation (C-terminal) domain"/>
    <property type="match status" value="1"/>
</dbReference>
<accession>A0ABT6MB54</accession>
<evidence type="ECO:0000256" key="1">
    <source>
        <dbReference type="ARBA" id="ARBA00001974"/>
    </source>
</evidence>
<dbReference type="SUPFAM" id="SSF51905">
    <property type="entry name" value="FAD/NAD(P)-binding domain"/>
    <property type="match status" value="2"/>
</dbReference>
<comment type="caution">
    <text evidence="7">The sequence shown here is derived from an EMBL/GenBank/DDBJ whole genome shotgun (WGS) entry which is preliminary data.</text>
</comment>
<sequence length="407" mass="43676">MSGRRAQLGDVSRMTSIVITGASLAGVRTAEGLRNKGFDGAITLVGDEADLPYDRPPLSKSALTKGESAETLAFHPSSWYSDNGIELRLGERALHLDPQRGSLRTTLGEIEFDDLVIATGARPRNPFPQAPDGVFTLRTLTDAHLLRERLRSCRHLVVIGGGFIGLEVAASARTSGADVTVVELAEIPLSRNLGASVAPILGDLARDHGVRLICGRSVAGMEGTDRIERVVLDDGHAIDCDLVVVGVGAVPNVEWLDGSGLDTSAAGVHCDATGRAGHRVWAVGDAACWADADGVLHRHEHWTSATEQARIVAHNLIEDEKRTLDSAGYVWSEQFGRRIDIVGDTTGDATVQFLSRATDDLAALYSRDNRLVGACIVSQPRLMIKCRKWIADRTELGSIPEWQDATA</sequence>
<dbReference type="EMBL" id="JARXVC010000004">
    <property type="protein sequence ID" value="MDH6280644.1"/>
    <property type="molecule type" value="Genomic_DNA"/>
</dbReference>
<evidence type="ECO:0000313" key="7">
    <source>
        <dbReference type="EMBL" id="MDH6280644.1"/>
    </source>
</evidence>
<dbReference type="Gene3D" id="3.30.390.30">
    <property type="match status" value="1"/>
</dbReference>
<name>A0ABT6MB54_9NOCA</name>
<dbReference type="PANTHER" id="PTHR43557:SF2">
    <property type="entry name" value="RIESKE DOMAIN-CONTAINING PROTEIN-RELATED"/>
    <property type="match status" value="1"/>
</dbReference>
<keyword evidence="8" id="KW-1185">Reference proteome</keyword>
<evidence type="ECO:0000256" key="3">
    <source>
        <dbReference type="ARBA" id="ARBA00022827"/>
    </source>
</evidence>
<feature type="domain" description="Reductase C-terminal" evidence="6">
    <location>
        <begin position="329"/>
        <end position="396"/>
    </location>
</feature>
<dbReference type="PANTHER" id="PTHR43557">
    <property type="entry name" value="APOPTOSIS-INDUCING FACTOR 1"/>
    <property type="match status" value="1"/>
</dbReference>
<feature type="domain" description="FAD/NAD(P)-binding" evidence="5">
    <location>
        <begin position="16"/>
        <end position="309"/>
    </location>
</feature>
<dbReference type="InterPro" id="IPR023753">
    <property type="entry name" value="FAD/NAD-binding_dom"/>
</dbReference>
<evidence type="ECO:0000256" key="4">
    <source>
        <dbReference type="ARBA" id="ARBA00023002"/>
    </source>
</evidence>
<organism evidence="7 8">
    <name type="scientific">Prescottella agglutinans</name>
    <dbReference type="NCBI Taxonomy" id="1644129"/>
    <lineage>
        <taxon>Bacteria</taxon>
        <taxon>Bacillati</taxon>
        <taxon>Actinomycetota</taxon>
        <taxon>Actinomycetes</taxon>
        <taxon>Mycobacteriales</taxon>
        <taxon>Nocardiaceae</taxon>
        <taxon>Prescottella</taxon>
    </lineage>
</organism>
<keyword evidence="2" id="KW-0285">Flavoprotein</keyword>
<evidence type="ECO:0000259" key="6">
    <source>
        <dbReference type="Pfam" id="PF14759"/>
    </source>
</evidence>
<evidence type="ECO:0000259" key="5">
    <source>
        <dbReference type="Pfam" id="PF07992"/>
    </source>
</evidence>
<dbReference type="InterPro" id="IPR016156">
    <property type="entry name" value="FAD/NAD-linked_Rdtase_dimer_sf"/>
</dbReference>
<evidence type="ECO:0000256" key="2">
    <source>
        <dbReference type="ARBA" id="ARBA00022630"/>
    </source>
</evidence>
<protein>
    <submittedName>
        <fullName evidence="7">3-phenylpropionate/trans-cinnamate dioxygenase ferredoxin reductase subunit</fullName>
        <ecNumber evidence="7">1.18.1.3</ecNumber>
    </submittedName>
</protein>
<dbReference type="PRINTS" id="PR00368">
    <property type="entry name" value="FADPNR"/>
</dbReference>
<dbReference type="Pfam" id="PF14759">
    <property type="entry name" value="Reductase_C"/>
    <property type="match status" value="1"/>
</dbReference>
<dbReference type="Pfam" id="PF07992">
    <property type="entry name" value="Pyr_redox_2"/>
    <property type="match status" value="1"/>
</dbReference>